<dbReference type="SUPFAM" id="SSF103473">
    <property type="entry name" value="MFS general substrate transporter"/>
    <property type="match status" value="1"/>
</dbReference>
<dbReference type="OMA" id="GCDIWGR"/>
<feature type="transmembrane region" description="Helical" evidence="8">
    <location>
        <begin position="258"/>
        <end position="277"/>
    </location>
</feature>
<evidence type="ECO:0000256" key="6">
    <source>
        <dbReference type="ARBA" id="ARBA00041768"/>
    </source>
</evidence>
<keyword evidence="11" id="KW-1185">Reference proteome</keyword>
<comment type="subcellular location">
    <subcellularLocation>
        <location evidence="4">Basal cell membrane</location>
        <topology evidence="4">Multi-pass membrane protein</topology>
    </subcellularLocation>
</comment>
<dbReference type="Ensembl" id="ENSEEET00000045896.2">
    <property type="protein sequence ID" value="ENSEEEP00000045389.2"/>
    <property type="gene ID" value="ENSEEEG00000021393.2"/>
</dbReference>
<dbReference type="InterPro" id="IPR020846">
    <property type="entry name" value="MFS_dom"/>
</dbReference>
<reference evidence="11" key="1">
    <citation type="journal article" date="2014" name="Science">
        <title>Nonhuman genetics. Genomic basis for the convergent evolution of electric organs.</title>
        <authorList>
            <person name="Gallant J.R."/>
            <person name="Traeger L.L."/>
            <person name="Volkening J.D."/>
            <person name="Moffett H."/>
            <person name="Chen P.H."/>
            <person name="Novina C.D."/>
            <person name="Phillips G.N.Jr."/>
            <person name="Anand R."/>
            <person name="Wells G.B."/>
            <person name="Pinch M."/>
            <person name="Guth R."/>
            <person name="Unguez G.A."/>
            <person name="Albert J.S."/>
            <person name="Zakon H.H."/>
            <person name="Samanta M.P."/>
            <person name="Sussman M.R."/>
        </authorList>
    </citation>
    <scope>NUCLEOTIDE SEQUENCE [LARGE SCALE GENOMIC DNA]</scope>
</reference>
<dbReference type="FunFam" id="1.20.1250.20:FF:000023">
    <property type="entry name" value="Solute carrier family 22 member 6"/>
    <property type="match status" value="1"/>
</dbReference>
<dbReference type="AlphaFoldDB" id="A0A4W4H5R0"/>
<dbReference type="Proteomes" id="UP000314983">
    <property type="component" value="Chromosome 6"/>
</dbReference>
<evidence type="ECO:0000313" key="10">
    <source>
        <dbReference type="Ensembl" id="ENSEEEP00000045389.2"/>
    </source>
</evidence>
<evidence type="ECO:0000256" key="4">
    <source>
        <dbReference type="ARBA" id="ARBA00034696"/>
    </source>
</evidence>
<feature type="transmembrane region" description="Helical" evidence="8">
    <location>
        <begin position="230"/>
        <end position="252"/>
    </location>
</feature>
<keyword evidence="3 8" id="KW-0472">Membrane</keyword>
<feature type="transmembrane region" description="Helical" evidence="8">
    <location>
        <begin position="172"/>
        <end position="194"/>
    </location>
</feature>
<keyword evidence="2 8" id="KW-1133">Transmembrane helix</keyword>
<keyword evidence="1 8" id="KW-0812">Transmembrane</keyword>
<organism evidence="10 11">
    <name type="scientific">Electrophorus electricus</name>
    <name type="common">Electric eel</name>
    <name type="synonym">Gymnotus electricus</name>
    <dbReference type="NCBI Taxonomy" id="8005"/>
    <lineage>
        <taxon>Eukaryota</taxon>
        <taxon>Metazoa</taxon>
        <taxon>Chordata</taxon>
        <taxon>Craniata</taxon>
        <taxon>Vertebrata</taxon>
        <taxon>Euteleostomi</taxon>
        <taxon>Actinopterygii</taxon>
        <taxon>Neopterygii</taxon>
        <taxon>Teleostei</taxon>
        <taxon>Ostariophysi</taxon>
        <taxon>Gymnotiformes</taxon>
        <taxon>Gymnotoidei</taxon>
        <taxon>Gymnotidae</taxon>
        <taxon>Electrophorus</taxon>
    </lineage>
</organism>
<accession>A0A4W4H5R0</accession>
<evidence type="ECO:0000256" key="8">
    <source>
        <dbReference type="SAM" id="Phobius"/>
    </source>
</evidence>
<gene>
    <name evidence="10" type="primary">slc22a6l</name>
</gene>
<name>A0A4W4H5R0_ELEEL</name>
<feature type="transmembrane region" description="Helical" evidence="8">
    <location>
        <begin position="368"/>
        <end position="389"/>
    </location>
</feature>
<reference evidence="10" key="3">
    <citation type="submission" date="2020-05" db="EMBL/GenBank/DDBJ databases">
        <title>Electrophorus electricus (electric eel) genome, fEleEle1, primary haplotype.</title>
        <authorList>
            <person name="Myers G."/>
            <person name="Meyer A."/>
            <person name="Fedrigo O."/>
            <person name="Formenti G."/>
            <person name="Rhie A."/>
            <person name="Tracey A."/>
            <person name="Sims Y."/>
            <person name="Jarvis E.D."/>
        </authorList>
    </citation>
    <scope>NUCLEOTIDE SEQUENCE [LARGE SCALE GENOMIC DNA]</scope>
</reference>
<evidence type="ECO:0000256" key="7">
    <source>
        <dbReference type="ARBA" id="ARBA00042362"/>
    </source>
</evidence>
<evidence type="ECO:0000259" key="9">
    <source>
        <dbReference type="PROSITE" id="PS50850"/>
    </source>
</evidence>
<feature type="domain" description="Major facilitator superfamily (MFS) profile" evidence="9">
    <location>
        <begin position="88"/>
        <end position="509"/>
    </location>
</feature>
<dbReference type="Pfam" id="PF00083">
    <property type="entry name" value="Sugar_tr"/>
    <property type="match status" value="1"/>
</dbReference>
<feature type="transmembrane region" description="Helical" evidence="8">
    <location>
        <begin position="338"/>
        <end position="356"/>
    </location>
</feature>
<reference evidence="10" key="5">
    <citation type="submission" date="2025-09" db="UniProtKB">
        <authorList>
            <consortium name="Ensembl"/>
        </authorList>
    </citation>
    <scope>IDENTIFICATION</scope>
</reference>
<reference evidence="10" key="4">
    <citation type="submission" date="2025-08" db="UniProtKB">
        <authorList>
            <consortium name="Ensembl"/>
        </authorList>
    </citation>
    <scope>IDENTIFICATION</scope>
</reference>
<feature type="transmembrane region" description="Helical" evidence="8">
    <location>
        <begin position="457"/>
        <end position="478"/>
    </location>
</feature>
<dbReference type="GO" id="GO:0009925">
    <property type="term" value="C:basal plasma membrane"/>
    <property type="evidence" value="ECO:0007669"/>
    <property type="project" value="UniProtKB-SubCell"/>
</dbReference>
<feature type="transmembrane region" description="Helical" evidence="8">
    <location>
        <begin position="200"/>
        <end position="223"/>
    </location>
</feature>
<dbReference type="GeneTree" id="ENSGT00940000154901"/>
<sequence length="542" mass="60669">MAFADLLEQVGSMGRFQYLHVTLLSLPILMLASHNLLQNFAAAVPPHHCAFRGNLSVPGLDTEETLRISVPLDQRGRPQQCRRYAQPQWHLLGSNSSVEPEDKMEVKEMETEGCVDGWNYDMRDMTSTIISEWDLVCDLRSLKRMGQTVYMGGVLVGALVFGGLSDRFGRRVLLLISNLLLAVSGTCAAFSTSFTMFCVFRFFCGMGLSGLILNSFSLIVEWVPTRVRTIVGTVTGYCYTIGQIILAMVAYYIRDWRWLILAVSLPFYAFFLYSWFLESARWLVLSKKPEQAVKNLKAVAYINGRHAEREKINLEVTTGQRLVPAFRYSGVDLLRTQTLRTITICLSAVCFAYYGLSMDLQKFGVNIYLIQVIFGAVDIPSKIIVTVCMSTIGRRLSQCGALVLSGVAIFINLLVPYELQLVRTTLAVIGKGCLAASFSCCYLYSGELYPTVIRQNGMGWVTMMGRLGAMVAPMVLMLVEVKVWLPGLIFGGVPILSGIFAYFLPETLASPLPDTIQDAEDRKKPNYLCIIHLFQRFQKKTF</sequence>
<protein>
    <recommendedName>
        <fullName evidence="5">Solute carrier family 22 member 6</fullName>
    </recommendedName>
    <alternativeName>
        <fullName evidence="7">Organic anion transporter 1</fullName>
    </alternativeName>
    <alternativeName>
        <fullName evidence="6">Renal organic anion transporter 1</fullName>
    </alternativeName>
</protein>
<dbReference type="GO" id="GO:0022857">
    <property type="term" value="F:transmembrane transporter activity"/>
    <property type="evidence" value="ECO:0007669"/>
    <property type="project" value="InterPro"/>
</dbReference>
<dbReference type="InterPro" id="IPR005828">
    <property type="entry name" value="MFS_sugar_transport-like"/>
</dbReference>
<dbReference type="Gene3D" id="1.20.1250.20">
    <property type="entry name" value="MFS general substrate transporter like domains"/>
    <property type="match status" value="1"/>
</dbReference>
<feature type="transmembrane region" description="Helical" evidence="8">
    <location>
        <begin position="401"/>
        <end position="419"/>
    </location>
</feature>
<dbReference type="PANTHER" id="PTHR24064">
    <property type="entry name" value="SOLUTE CARRIER FAMILY 22 MEMBER"/>
    <property type="match status" value="1"/>
</dbReference>
<dbReference type="InterPro" id="IPR036259">
    <property type="entry name" value="MFS_trans_sf"/>
</dbReference>
<feature type="transmembrane region" description="Helical" evidence="8">
    <location>
        <begin position="148"/>
        <end position="165"/>
    </location>
</feature>
<feature type="transmembrane region" description="Helical" evidence="8">
    <location>
        <begin position="425"/>
        <end position="445"/>
    </location>
</feature>
<feature type="transmembrane region" description="Helical" evidence="8">
    <location>
        <begin position="484"/>
        <end position="504"/>
    </location>
</feature>
<evidence type="ECO:0000313" key="11">
    <source>
        <dbReference type="Proteomes" id="UP000314983"/>
    </source>
</evidence>
<reference evidence="11" key="2">
    <citation type="journal article" date="2017" name="Sci. Adv.">
        <title>A tail of two voltages: Proteomic comparison of the three electric organs of the electric eel.</title>
        <authorList>
            <person name="Traeger L.L."/>
            <person name="Sabat G."/>
            <person name="Barrett-Wilt G.A."/>
            <person name="Wells G.B."/>
            <person name="Sussman M.R."/>
        </authorList>
    </citation>
    <scope>NUCLEOTIDE SEQUENCE [LARGE SCALE GENOMIC DNA]</scope>
</reference>
<evidence type="ECO:0000256" key="3">
    <source>
        <dbReference type="ARBA" id="ARBA00023136"/>
    </source>
</evidence>
<proteinExistence type="predicted"/>
<evidence type="ECO:0000256" key="1">
    <source>
        <dbReference type="ARBA" id="ARBA00022692"/>
    </source>
</evidence>
<evidence type="ECO:0000256" key="5">
    <source>
        <dbReference type="ARBA" id="ARBA00039897"/>
    </source>
</evidence>
<dbReference type="PROSITE" id="PS50850">
    <property type="entry name" value="MFS"/>
    <property type="match status" value="1"/>
</dbReference>
<evidence type="ECO:0000256" key="2">
    <source>
        <dbReference type="ARBA" id="ARBA00022989"/>
    </source>
</evidence>